<evidence type="ECO:0000313" key="2">
    <source>
        <dbReference type="Proteomes" id="UP000430564"/>
    </source>
</evidence>
<sequence length="96" mass="10462">MISSATAQEIRFRISNGEKIRTIAQSLGISRNTVRSYMRDADKGFQKVEAGSIGGRHKLAIGNDASLANLYLQARGNSAVIRRRVQATPEAYGLPN</sequence>
<dbReference type="EMBL" id="WEHX01000180">
    <property type="protein sequence ID" value="KAB7651159.1"/>
    <property type="molecule type" value="Genomic_DNA"/>
</dbReference>
<dbReference type="Proteomes" id="UP000430564">
    <property type="component" value="Unassembled WGS sequence"/>
</dbReference>
<dbReference type="AlphaFoldDB" id="A0A6I1EEB2"/>
<name>A0A6I1EEB2_9BURK</name>
<feature type="non-terminal residue" evidence="1">
    <location>
        <position position="96"/>
    </location>
</feature>
<gene>
    <name evidence="1" type="ORF">GBM95_11655</name>
</gene>
<comment type="caution">
    <text evidence="1">The sequence shown here is derived from an EMBL/GenBank/DDBJ whole genome shotgun (WGS) entry which is preliminary data.</text>
</comment>
<reference evidence="1 2" key="1">
    <citation type="submission" date="2019-10" db="EMBL/GenBank/DDBJ databases">
        <title>Genome diversity of Sutterella seckii.</title>
        <authorList>
            <person name="Chaplin A.V."/>
            <person name="Sokolova S.R."/>
            <person name="Mosin K.A."/>
            <person name="Ivanova E.L."/>
            <person name="Kochetkova T.O."/>
            <person name="Goltsov A.Y."/>
            <person name="Trofimov D.Y."/>
            <person name="Efimov B.A."/>
        </authorList>
    </citation>
    <scope>NUCLEOTIDE SEQUENCE [LARGE SCALE GENOMIC DNA]</scope>
    <source>
        <strain evidence="1 2">ASD393</strain>
    </source>
</reference>
<organism evidence="1 2">
    <name type="scientific">Sutterella seckii</name>
    <dbReference type="NCBI Taxonomy" id="1944635"/>
    <lineage>
        <taxon>Bacteria</taxon>
        <taxon>Pseudomonadati</taxon>
        <taxon>Pseudomonadota</taxon>
        <taxon>Betaproteobacteria</taxon>
        <taxon>Burkholderiales</taxon>
        <taxon>Sutterellaceae</taxon>
        <taxon>Sutterella</taxon>
    </lineage>
</organism>
<evidence type="ECO:0000313" key="1">
    <source>
        <dbReference type="EMBL" id="KAB7651159.1"/>
    </source>
</evidence>
<evidence type="ECO:0008006" key="3">
    <source>
        <dbReference type="Google" id="ProtNLM"/>
    </source>
</evidence>
<accession>A0A6I1EEB2</accession>
<protein>
    <recommendedName>
        <fullName evidence="3">Helix-turn-helix domain-containing protein</fullName>
    </recommendedName>
</protein>
<proteinExistence type="predicted"/>